<dbReference type="GO" id="GO:0004497">
    <property type="term" value="F:monooxygenase activity"/>
    <property type="evidence" value="ECO:0007669"/>
    <property type="project" value="UniProtKB-KW"/>
</dbReference>
<dbReference type="InterPro" id="IPR012349">
    <property type="entry name" value="Split_barrel_FMN-bd"/>
</dbReference>
<keyword evidence="2 5" id="KW-0560">Oxidoreductase</keyword>
<dbReference type="SUPFAM" id="SSF55781">
    <property type="entry name" value="GAF domain-like"/>
    <property type="match status" value="1"/>
</dbReference>
<dbReference type="GO" id="GO:0042602">
    <property type="term" value="F:riboflavin reductase (NADPH) activity"/>
    <property type="evidence" value="ECO:0007669"/>
    <property type="project" value="TreeGrafter"/>
</dbReference>
<evidence type="ECO:0000256" key="2">
    <source>
        <dbReference type="ARBA" id="ARBA00023002"/>
    </source>
</evidence>
<dbReference type="PANTHER" id="PTHR30466:SF11">
    <property type="entry name" value="FLAVIN-DEPENDENT MONOOXYGENASE, REDUCTASE SUBUNIT HSAB"/>
    <property type="match status" value="1"/>
</dbReference>
<keyword evidence="5" id="KW-0503">Monooxygenase</keyword>
<dbReference type="RefSeq" id="WP_067271115.1">
    <property type="nucleotide sequence ID" value="NZ_LOHS01000022.1"/>
</dbReference>
<accession>A0A177HZJ4</accession>
<name>A0A177HZJ4_9ACTN</name>
<dbReference type="InterPro" id="IPR029016">
    <property type="entry name" value="GAF-like_dom_sf"/>
</dbReference>
<dbReference type="InterPro" id="IPR002563">
    <property type="entry name" value="Flavin_Rdtase-like_dom"/>
</dbReference>
<dbReference type="InterPro" id="IPR014757">
    <property type="entry name" value="Tscrpt_reg_IclR_C"/>
</dbReference>
<dbReference type="SUPFAM" id="SSF50475">
    <property type="entry name" value="FMN-binding split barrel"/>
    <property type="match status" value="1"/>
</dbReference>
<feature type="compositionally biased region" description="Polar residues" evidence="3">
    <location>
        <begin position="413"/>
        <end position="422"/>
    </location>
</feature>
<keyword evidence="6" id="KW-1185">Reference proteome</keyword>
<evidence type="ECO:0000313" key="6">
    <source>
        <dbReference type="Proteomes" id="UP000077381"/>
    </source>
</evidence>
<dbReference type="STRING" id="1716141.STSP_03970"/>
<dbReference type="GO" id="GO:0010181">
    <property type="term" value="F:FMN binding"/>
    <property type="evidence" value="ECO:0007669"/>
    <property type="project" value="InterPro"/>
</dbReference>
<sequence length="422" mass="45249">MQEPITSIDPTRYREVMGHYPTGVTVVTGLDDAGEPVGMVVGTFTSVSLDPPLVAFLPTTSSRTFARLRTSKAFCINVLAHDQAGLCRTMASSGPEKFSNVDWSPSPLGAPMLFDAVAHIHCFPTEAIEAGDHYIQLCAVSAMDVSRQVTPLLFFQGGYGGFSPHGMTARGDGELIAGLRLADLARTQIEALADELRCEAAVMVAANEDELTTAAVAHGGRALMRELIGERLPMKPPLGEAYMAWAPETAIERWLAFAGKDPETAKTLQNRLAKIRDRGYAAWEAKPADTATRHDLERLMDKYATGGLTPAAERSLLARMAELMPYYSHSGEFEDSQTYDIAGLMTPVLSSDGNIAMLLRLAQLPPASPGRDVKTWIARLRSAASAVEAILHGNPDEPDSSAGPVQPRVLPGSVQSTADLGC</sequence>
<organism evidence="5 6">
    <name type="scientific">Streptomyces jeddahensis</name>
    <dbReference type="NCBI Taxonomy" id="1716141"/>
    <lineage>
        <taxon>Bacteria</taxon>
        <taxon>Bacillati</taxon>
        <taxon>Actinomycetota</taxon>
        <taxon>Actinomycetes</taxon>
        <taxon>Kitasatosporales</taxon>
        <taxon>Streptomycetaceae</taxon>
        <taxon>Streptomyces</taxon>
    </lineage>
</organism>
<comment type="similarity">
    <text evidence="1">Belongs to the non-flavoprotein flavin reductase family.</text>
</comment>
<dbReference type="PROSITE" id="PS51078">
    <property type="entry name" value="ICLR_ED"/>
    <property type="match status" value="1"/>
</dbReference>
<evidence type="ECO:0000259" key="4">
    <source>
        <dbReference type="PROSITE" id="PS51078"/>
    </source>
</evidence>
<dbReference type="Proteomes" id="UP000077381">
    <property type="component" value="Unassembled WGS sequence"/>
</dbReference>
<dbReference type="Pfam" id="PF01613">
    <property type="entry name" value="Flavin_Reduct"/>
    <property type="match status" value="1"/>
</dbReference>
<evidence type="ECO:0000313" key="5">
    <source>
        <dbReference type="EMBL" id="OAH16206.1"/>
    </source>
</evidence>
<reference evidence="5 6" key="1">
    <citation type="submission" date="2015-12" db="EMBL/GenBank/DDBJ databases">
        <title>Genome sequence of Streptomyces sp. G25.</title>
        <authorList>
            <person name="Poehlein A."/>
            <person name="Roettig A."/>
            <person name="Hiessl S."/>
            <person name="Hauschild P."/>
            <person name="Schauer J."/>
            <person name="Madkour M.H."/>
            <person name="Al-Ansari A.M."/>
            <person name="Almakishah N.H."/>
            <person name="Steinbuechel A."/>
            <person name="Daniel R."/>
        </authorList>
    </citation>
    <scope>NUCLEOTIDE SEQUENCE [LARGE SCALE GENOMIC DNA]</scope>
    <source>
        <strain evidence="6">G25(2015)</strain>
    </source>
</reference>
<proteinExistence type="inferred from homology"/>
<dbReference type="OrthoDB" id="9792858at2"/>
<dbReference type="PATRIC" id="fig|1716141.3.peg.417"/>
<evidence type="ECO:0000256" key="1">
    <source>
        <dbReference type="ARBA" id="ARBA00008898"/>
    </source>
</evidence>
<feature type="domain" description="IclR-ED" evidence="4">
    <location>
        <begin position="167"/>
        <end position="393"/>
    </location>
</feature>
<dbReference type="EC" id="1.5.1.36" evidence="5"/>
<comment type="caution">
    <text evidence="5">The sequence shown here is derived from an EMBL/GenBank/DDBJ whole genome shotgun (WGS) entry which is preliminary data.</text>
</comment>
<dbReference type="AlphaFoldDB" id="A0A177HZJ4"/>
<dbReference type="SMART" id="SM00903">
    <property type="entry name" value="Flavin_Reduct"/>
    <property type="match status" value="1"/>
</dbReference>
<dbReference type="Gene3D" id="2.30.110.10">
    <property type="entry name" value="Electron Transport, Fmn-binding Protein, Chain A"/>
    <property type="match status" value="1"/>
</dbReference>
<dbReference type="InterPro" id="IPR050268">
    <property type="entry name" value="NADH-dep_flavin_reductase"/>
</dbReference>
<protein>
    <submittedName>
        <fullName evidence="5">Flavin-dependent monooxygenase, reductase subunit HsaB</fullName>
        <ecNumber evidence="5">1.5.1.36</ecNumber>
    </submittedName>
</protein>
<dbReference type="Gene3D" id="3.30.450.40">
    <property type="match status" value="1"/>
</dbReference>
<dbReference type="EMBL" id="LOHS01000022">
    <property type="protein sequence ID" value="OAH16206.1"/>
    <property type="molecule type" value="Genomic_DNA"/>
</dbReference>
<dbReference type="GO" id="GO:0036382">
    <property type="term" value="F:flavin reductase (NADH) activity"/>
    <property type="evidence" value="ECO:0007669"/>
    <property type="project" value="UniProtKB-EC"/>
</dbReference>
<feature type="region of interest" description="Disordered" evidence="3">
    <location>
        <begin position="392"/>
        <end position="422"/>
    </location>
</feature>
<dbReference type="PANTHER" id="PTHR30466">
    <property type="entry name" value="FLAVIN REDUCTASE"/>
    <property type="match status" value="1"/>
</dbReference>
<gene>
    <name evidence="5" type="primary">hsaB_1</name>
    <name evidence="5" type="ORF">STSP_03970</name>
</gene>
<evidence type="ECO:0000256" key="3">
    <source>
        <dbReference type="SAM" id="MobiDB-lite"/>
    </source>
</evidence>